<dbReference type="SMART" id="SM00345">
    <property type="entry name" value="HTH_GNTR"/>
    <property type="match status" value="1"/>
</dbReference>
<dbReference type="STRING" id="637910.ROD_31541"/>
<dbReference type="Gene3D" id="3.40.1410.10">
    <property type="entry name" value="Chorismate lyase-like"/>
    <property type="match status" value="1"/>
</dbReference>
<dbReference type="GO" id="GO:0045892">
    <property type="term" value="P:negative regulation of DNA-templated transcription"/>
    <property type="evidence" value="ECO:0007669"/>
    <property type="project" value="TreeGrafter"/>
</dbReference>
<dbReference type="SUPFAM" id="SSF46785">
    <property type="entry name" value="Winged helix' DNA-binding domain"/>
    <property type="match status" value="1"/>
</dbReference>
<feature type="domain" description="HTH gntR-type" evidence="4">
    <location>
        <begin position="13"/>
        <end position="81"/>
    </location>
</feature>
<dbReference type="InterPro" id="IPR028978">
    <property type="entry name" value="Chorismate_lyase_/UTRA_dom_sf"/>
</dbReference>
<dbReference type="AlphaFoldDB" id="D2TM68"/>
<dbReference type="eggNOG" id="COG2188">
    <property type="taxonomic scope" value="Bacteria"/>
</dbReference>
<accession>D2TM68</accession>
<dbReference type="SUPFAM" id="SSF64288">
    <property type="entry name" value="Chorismate lyase-like"/>
    <property type="match status" value="1"/>
</dbReference>
<dbReference type="Pfam" id="PF07702">
    <property type="entry name" value="UTRA"/>
    <property type="match status" value="1"/>
</dbReference>
<gene>
    <name evidence="5" type="ordered locus">ROD_31541</name>
</gene>
<protein>
    <submittedName>
        <fullName evidence="5">GntR-family transcriptional regulator</fullName>
    </submittedName>
</protein>
<organism evidence="5 6">
    <name type="scientific">Citrobacter rodentium (strain ICC168)</name>
    <name type="common">Citrobacter freundii biotype 4280</name>
    <dbReference type="NCBI Taxonomy" id="637910"/>
    <lineage>
        <taxon>Bacteria</taxon>
        <taxon>Pseudomonadati</taxon>
        <taxon>Pseudomonadota</taxon>
        <taxon>Gammaproteobacteria</taxon>
        <taxon>Enterobacterales</taxon>
        <taxon>Enterobacteriaceae</taxon>
        <taxon>Citrobacter</taxon>
    </lineage>
</organism>
<proteinExistence type="predicted"/>
<reference evidence="5 6" key="1">
    <citation type="journal article" date="2010" name="J. Bacteriol.">
        <title>The Citrobacter rodentium genome sequence reveals convergent evolution with human pathogenic Escherichia coli.</title>
        <authorList>
            <person name="Petty N.K."/>
            <person name="Bulgin R."/>
            <person name="Crepin V.F."/>
            <person name="Cerdeno-Tarraga A.M."/>
            <person name="Schroeder G.N."/>
            <person name="Quail M.A."/>
            <person name="Lennard N."/>
            <person name="Corton C."/>
            <person name="Barron A."/>
            <person name="Clark L."/>
            <person name="Toribio A.L."/>
            <person name="Parkhill J."/>
            <person name="Dougan G."/>
            <person name="Frankel G."/>
            <person name="Thomson N.R."/>
        </authorList>
    </citation>
    <scope>NUCLEOTIDE SEQUENCE [LARGE SCALE GENOMIC DNA]</scope>
    <source>
        <strain evidence="5 6">ICC168</strain>
    </source>
</reference>
<dbReference type="HOGENOM" id="CLU_063236_2_0_6"/>
<dbReference type="Pfam" id="PF00392">
    <property type="entry name" value="GntR"/>
    <property type="match status" value="1"/>
</dbReference>
<dbReference type="PANTHER" id="PTHR44846:SF1">
    <property type="entry name" value="MANNOSYL-D-GLYCERATE TRANSPORT_METABOLISM SYSTEM REPRESSOR MNGR-RELATED"/>
    <property type="match status" value="1"/>
</dbReference>
<evidence type="ECO:0000256" key="3">
    <source>
        <dbReference type="ARBA" id="ARBA00023163"/>
    </source>
</evidence>
<name>D2TM68_CITRI</name>
<dbReference type="InterPro" id="IPR050679">
    <property type="entry name" value="Bact_HTH_transcr_reg"/>
</dbReference>
<keyword evidence="6" id="KW-1185">Reference proteome</keyword>
<dbReference type="GO" id="GO:0003677">
    <property type="term" value="F:DNA binding"/>
    <property type="evidence" value="ECO:0007669"/>
    <property type="project" value="UniProtKB-KW"/>
</dbReference>
<evidence type="ECO:0000256" key="1">
    <source>
        <dbReference type="ARBA" id="ARBA00023015"/>
    </source>
</evidence>
<evidence type="ECO:0000256" key="2">
    <source>
        <dbReference type="ARBA" id="ARBA00023125"/>
    </source>
</evidence>
<dbReference type="Gene3D" id="1.10.10.10">
    <property type="entry name" value="Winged helix-like DNA-binding domain superfamily/Winged helix DNA-binding domain"/>
    <property type="match status" value="1"/>
</dbReference>
<dbReference type="SMART" id="SM00866">
    <property type="entry name" value="UTRA"/>
    <property type="match status" value="1"/>
</dbReference>
<keyword evidence="2" id="KW-0238">DNA-binding</keyword>
<dbReference type="InterPro" id="IPR011663">
    <property type="entry name" value="UTRA"/>
</dbReference>
<evidence type="ECO:0000259" key="4">
    <source>
        <dbReference type="PROSITE" id="PS50949"/>
    </source>
</evidence>
<dbReference type="InterPro" id="IPR036388">
    <property type="entry name" value="WH-like_DNA-bd_sf"/>
</dbReference>
<dbReference type="KEGG" id="cro:ROD_31541"/>
<keyword evidence="1" id="KW-0805">Transcription regulation</keyword>
<keyword evidence="3" id="KW-0804">Transcription</keyword>
<dbReference type="PROSITE" id="PS50949">
    <property type="entry name" value="HTH_GNTR"/>
    <property type="match status" value="1"/>
</dbReference>
<evidence type="ECO:0000313" key="6">
    <source>
        <dbReference type="Proteomes" id="UP000001889"/>
    </source>
</evidence>
<dbReference type="Proteomes" id="UP000001889">
    <property type="component" value="Chromosome"/>
</dbReference>
<dbReference type="FunFam" id="1.10.10.10:FF:000079">
    <property type="entry name" value="GntR family transcriptional regulator"/>
    <property type="match status" value="1"/>
</dbReference>
<dbReference type="InterPro" id="IPR000524">
    <property type="entry name" value="Tscrpt_reg_HTH_GntR"/>
</dbReference>
<dbReference type="PRINTS" id="PR00035">
    <property type="entry name" value="HTHGNTR"/>
</dbReference>
<dbReference type="CDD" id="cd07377">
    <property type="entry name" value="WHTH_GntR"/>
    <property type="match status" value="1"/>
</dbReference>
<dbReference type="InterPro" id="IPR036390">
    <property type="entry name" value="WH_DNA-bd_sf"/>
</dbReference>
<sequence>MRAMKALSKSSQTPLYQQVVEWIRESIYSGELVEDDRIPSEYQIMDMLEVSRGTVKKAVNQLVREGVLVQVQGKGTFVKKENVAYPLGEGLLSFAEALASQKINFTTSVITSRLEPANRFVAEKLNIKQGQEVLFLERLRAIGDEKVMLIENRINIDLCPGIVDVDFTRENLFPTIEKLSARKISFSESRYAARLIGKERGHYLGIADDAPVLHLEQLVFFSRGLPVEFGNVWLKGNKYYLGTILQRRDSNP</sequence>
<dbReference type="GO" id="GO:0003700">
    <property type="term" value="F:DNA-binding transcription factor activity"/>
    <property type="evidence" value="ECO:0007669"/>
    <property type="project" value="InterPro"/>
</dbReference>
<evidence type="ECO:0000313" key="5">
    <source>
        <dbReference type="EMBL" id="CBG89881.1"/>
    </source>
</evidence>
<dbReference type="EMBL" id="FN543502">
    <property type="protein sequence ID" value="CBG89881.1"/>
    <property type="molecule type" value="Genomic_DNA"/>
</dbReference>
<dbReference type="PANTHER" id="PTHR44846">
    <property type="entry name" value="MANNOSYL-D-GLYCERATE TRANSPORT/METABOLISM SYSTEM REPRESSOR MNGR-RELATED"/>
    <property type="match status" value="1"/>
</dbReference>